<protein>
    <submittedName>
        <fullName evidence="1">Uncharacterized protein</fullName>
    </submittedName>
</protein>
<accession>A0A3B5A9T8</accession>
<sequence length="94" mass="10668">MIKQLSHFDWVVGDTGLFLNYKVHLKCKHRPQKTTWKVCGYEVQMNVDYQETDGDQGGSTPGVCSSSQTFHKDLSPLLAVISFYHPGLVFNKSF</sequence>
<dbReference type="Ensembl" id="ENSSPAT00000010566.1">
    <property type="protein sequence ID" value="ENSSPAP00000010387.1"/>
    <property type="gene ID" value="ENSSPAG00000007902.1"/>
</dbReference>
<name>A0A3B5A9T8_9TELE</name>
<proteinExistence type="predicted"/>
<reference evidence="1" key="1">
    <citation type="submission" date="2023-09" db="UniProtKB">
        <authorList>
            <consortium name="Ensembl"/>
        </authorList>
    </citation>
    <scope>IDENTIFICATION</scope>
</reference>
<organism evidence="1">
    <name type="scientific">Stegastes partitus</name>
    <name type="common">bicolor damselfish</name>
    <dbReference type="NCBI Taxonomy" id="144197"/>
    <lineage>
        <taxon>Eukaryota</taxon>
        <taxon>Metazoa</taxon>
        <taxon>Chordata</taxon>
        <taxon>Craniata</taxon>
        <taxon>Vertebrata</taxon>
        <taxon>Euteleostomi</taxon>
        <taxon>Actinopterygii</taxon>
        <taxon>Neopterygii</taxon>
        <taxon>Teleostei</taxon>
        <taxon>Neoteleostei</taxon>
        <taxon>Acanthomorphata</taxon>
        <taxon>Ovalentaria</taxon>
        <taxon>Pomacentridae</taxon>
        <taxon>Stegastes</taxon>
    </lineage>
</organism>
<dbReference type="AlphaFoldDB" id="A0A3B5A9T8"/>
<evidence type="ECO:0000313" key="1">
    <source>
        <dbReference type="Ensembl" id="ENSSPAP00000010387.1"/>
    </source>
</evidence>